<sequence length="158" mass="17317">MDSDDAIAVIGIGCNFPGADNQEEFWQLLVNGKNHVINIPSERWNNDAFYSSDPDAKGKTYIKRRGFLKNEEGYGSKVLCPNCTIDTNRVRHRSGAIDSQLKQANTMIARSKQELGTPEVGQTVAVPIPMVDRGKGDSRNLLGRVIEVNDKGNAVVAT</sequence>
<dbReference type="InterPro" id="IPR014030">
    <property type="entry name" value="Ketoacyl_synth_N"/>
</dbReference>
<gene>
    <name evidence="4" type="ORF">MCOR_58426</name>
</gene>
<dbReference type="EMBL" id="CACVKT020010448">
    <property type="protein sequence ID" value="CAC5426742.1"/>
    <property type="molecule type" value="Genomic_DNA"/>
</dbReference>
<reference evidence="4 5" key="1">
    <citation type="submission" date="2020-06" db="EMBL/GenBank/DDBJ databases">
        <authorList>
            <person name="Li R."/>
            <person name="Bekaert M."/>
        </authorList>
    </citation>
    <scope>NUCLEOTIDE SEQUENCE [LARGE SCALE GENOMIC DNA]</scope>
    <source>
        <strain evidence="5">wild</strain>
    </source>
</reference>
<evidence type="ECO:0000256" key="2">
    <source>
        <dbReference type="ARBA" id="ARBA00022553"/>
    </source>
</evidence>
<organism evidence="4 5">
    <name type="scientific">Mytilus coruscus</name>
    <name type="common">Sea mussel</name>
    <dbReference type="NCBI Taxonomy" id="42192"/>
    <lineage>
        <taxon>Eukaryota</taxon>
        <taxon>Metazoa</taxon>
        <taxon>Spiralia</taxon>
        <taxon>Lophotrochozoa</taxon>
        <taxon>Mollusca</taxon>
        <taxon>Bivalvia</taxon>
        <taxon>Autobranchia</taxon>
        <taxon>Pteriomorphia</taxon>
        <taxon>Mytilida</taxon>
        <taxon>Mytiloidea</taxon>
        <taxon>Mytilidae</taxon>
        <taxon>Mytilinae</taxon>
        <taxon>Mytilus</taxon>
    </lineage>
</organism>
<protein>
    <recommendedName>
        <fullName evidence="3">Beta-ketoacyl synthase-like N-terminal domain-containing protein</fullName>
    </recommendedName>
</protein>
<dbReference type="Gene3D" id="3.40.47.10">
    <property type="match status" value="1"/>
</dbReference>
<keyword evidence="1" id="KW-0596">Phosphopantetheine</keyword>
<dbReference type="SUPFAM" id="SSF53901">
    <property type="entry name" value="Thiolase-like"/>
    <property type="match status" value="1"/>
</dbReference>
<proteinExistence type="predicted"/>
<dbReference type="Pfam" id="PF00109">
    <property type="entry name" value="ketoacyl-synt"/>
    <property type="match status" value="1"/>
</dbReference>
<evidence type="ECO:0000259" key="3">
    <source>
        <dbReference type="Pfam" id="PF00109"/>
    </source>
</evidence>
<keyword evidence="2" id="KW-0597">Phosphoprotein</keyword>
<dbReference type="AlphaFoldDB" id="A0A6J8F3P2"/>
<dbReference type="GO" id="GO:0006633">
    <property type="term" value="P:fatty acid biosynthetic process"/>
    <property type="evidence" value="ECO:0007669"/>
    <property type="project" value="TreeGrafter"/>
</dbReference>
<name>A0A6J8F3P2_MYTCO</name>
<evidence type="ECO:0000313" key="5">
    <source>
        <dbReference type="Proteomes" id="UP000507470"/>
    </source>
</evidence>
<dbReference type="PANTHER" id="PTHR43775:SF37">
    <property type="entry name" value="SI:DKEY-61P9.11"/>
    <property type="match status" value="1"/>
</dbReference>
<evidence type="ECO:0000313" key="4">
    <source>
        <dbReference type="EMBL" id="CAC5426742.1"/>
    </source>
</evidence>
<dbReference type="Proteomes" id="UP000507470">
    <property type="component" value="Unassembled WGS sequence"/>
</dbReference>
<feature type="domain" description="Beta-ketoacyl synthase-like N-terminal" evidence="3">
    <location>
        <begin position="5"/>
        <end position="72"/>
    </location>
</feature>
<dbReference type="OrthoDB" id="329835at2759"/>
<dbReference type="InterPro" id="IPR016039">
    <property type="entry name" value="Thiolase-like"/>
</dbReference>
<dbReference type="InterPro" id="IPR050091">
    <property type="entry name" value="PKS_NRPS_Biosynth_Enz"/>
</dbReference>
<keyword evidence="5" id="KW-1185">Reference proteome</keyword>
<dbReference type="PANTHER" id="PTHR43775">
    <property type="entry name" value="FATTY ACID SYNTHASE"/>
    <property type="match status" value="1"/>
</dbReference>
<evidence type="ECO:0000256" key="1">
    <source>
        <dbReference type="ARBA" id="ARBA00022450"/>
    </source>
</evidence>
<dbReference type="GO" id="GO:0004312">
    <property type="term" value="F:fatty acid synthase activity"/>
    <property type="evidence" value="ECO:0007669"/>
    <property type="project" value="TreeGrafter"/>
</dbReference>
<accession>A0A6J8F3P2</accession>